<dbReference type="FunFam" id="3.40.50.970:FF:000007">
    <property type="entry name" value="Acetolactate synthase"/>
    <property type="match status" value="1"/>
</dbReference>
<evidence type="ECO:0000259" key="5">
    <source>
        <dbReference type="Pfam" id="PF02775"/>
    </source>
</evidence>
<dbReference type="Pfam" id="PF02775">
    <property type="entry name" value="TPP_enzyme_C"/>
    <property type="match status" value="1"/>
</dbReference>
<feature type="domain" description="Thiamine pyrophosphate enzyme TPP-binding" evidence="5">
    <location>
        <begin position="418"/>
        <end position="563"/>
    </location>
</feature>
<dbReference type="InterPro" id="IPR012001">
    <property type="entry name" value="Thiamin_PyroP_enz_TPP-bd_dom"/>
</dbReference>
<dbReference type="GO" id="GO:0005948">
    <property type="term" value="C:acetolactate synthase complex"/>
    <property type="evidence" value="ECO:0007669"/>
    <property type="project" value="TreeGrafter"/>
</dbReference>
<evidence type="ECO:0000256" key="2">
    <source>
        <dbReference type="ARBA" id="ARBA00023052"/>
    </source>
</evidence>
<dbReference type="InterPro" id="IPR029061">
    <property type="entry name" value="THDP-binding"/>
</dbReference>
<dbReference type="NCBIfam" id="NF006052">
    <property type="entry name" value="PRK08199.1"/>
    <property type="match status" value="1"/>
</dbReference>
<dbReference type="Gene3D" id="3.40.50.970">
    <property type="match status" value="2"/>
</dbReference>
<dbReference type="Pfam" id="PF02776">
    <property type="entry name" value="TPP_enzyme_N"/>
    <property type="match status" value="1"/>
</dbReference>
<comment type="similarity">
    <text evidence="1 3">Belongs to the TPP enzyme family.</text>
</comment>
<dbReference type="Pfam" id="PF00205">
    <property type="entry name" value="TPP_enzyme_M"/>
    <property type="match status" value="1"/>
</dbReference>
<sequence length="582" mass="62357">MHDRPHNPARQTEQLQTFIRPDLAMTSTPAQAARTGGRVLVDQLRIHGTERIFCVPGESFLDVLDALHDQPAIDLVVCKHEGAAANMAEADGKLTGRPGICFVTRGPGATHGSIGVHIARQDSTPMILFAGQIAREHKGREAFQEVDYAAVFGSMAKWAAEIDDPARIPEMVARAFQVATSGRPGPVVLALPEDVLDGLVNCADAAPYRPVAAAPRAEDANALATALRAAQRPLVIAGGANWTEQATIDFAAFVRAWDLPVACAFRRQDVIDNRDRHYVGHLSLGVNPKLAERVKTADLIVAVGTRLGDIATDGYTMLQVPVPTQKLVHIHADSAELGRVYQAALPIHAGVAPAAAMLAALPAPATAPWKDWTAGARADHEGFVAPPKPHAELTGVDMIAAMSHLSQVLPEDAVVTNGAGNYAVWLHRFYTYKQSRTQLAPTCGAMGYGLPAAIAAKLRHPQKTVLCLAGDGCFLMYPQEIATAAAHGVNLVVIVVNNGMYGTIRMHQERRYPGRQSGTTIVNPDFVAMARSCGAWAERVERTEDFAAAFERARQAGKPAVLELVTDPLQITPAMRVSDLPQ</sequence>
<dbReference type="SUPFAM" id="SSF52467">
    <property type="entry name" value="DHS-like NAD/FAD-binding domain"/>
    <property type="match status" value="1"/>
</dbReference>
<accession>Q471R9</accession>
<feature type="domain" description="Thiamine pyrophosphate enzyme N-terminal TPP-binding" evidence="6">
    <location>
        <begin position="35"/>
        <end position="150"/>
    </location>
</feature>
<name>Q471R9_CUPPJ</name>
<dbReference type="GO" id="GO:0030976">
    <property type="term" value="F:thiamine pyrophosphate binding"/>
    <property type="evidence" value="ECO:0007669"/>
    <property type="project" value="InterPro"/>
</dbReference>
<dbReference type="InterPro" id="IPR012000">
    <property type="entry name" value="Thiamin_PyroP_enz_cen_dom"/>
</dbReference>
<feature type="domain" description="Thiamine pyrophosphate enzyme central" evidence="4">
    <location>
        <begin position="221"/>
        <end position="355"/>
    </location>
</feature>
<dbReference type="GO" id="GO:0003984">
    <property type="term" value="F:acetolactate synthase activity"/>
    <property type="evidence" value="ECO:0007669"/>
    <property type="project" value="TreeGrafter"/>
</dbReference>
<evidence type="ECO:0000259" key="6">
    <source>
        <dbReference type="Pfam" id="PF02776"/>
    </source>
</evidence>
<dbReference type="OrthoDB" id="2254214at2"/>
<dbReference type="GO" id="GO:0050660">
    <property type="term" value="F:flavin adenine dinucleotide binding"/>
    <property type="evidence" value="ECO:0007669"/>
    <property type="project" value="TreeGrafter"/>
</dbReference>
<organism evidence="7">
    <name type="scientific">Cupriavidus pinatubonensis (strain JMP 134 / LMG 1197)</name>
    <name type="common">Cupriavidus necator (strain JMP 134)</name>
    <dbReference type="NCBI Taxonomy" id="264198"/>
    <lineage>
        <taxon>Bacteria</taxon>
        <taxon>Pseudomonadati</taxon>
        <taxon>Pseudomonadota</taxon>
        <taxon>Betaproteobacteria</taxon>
        <taxon>Burkholderiales</taxon>
        <taxon>Burkholderiaceae</taxon>
        <taxon>Cupriavidus</taxon>
    </lineage>
</organism>
<dbReference type="PANTHER" id="PTHR18968:SF120">
    <property type="entry name" value="ACETOLACTATE SYNTHASE LARGE SUBUNIT"/>
    <property type="match status" value="1"/>
</dbReference>
<gene>
    <name evidence="7" type="ordered locus">Reut_A1497</name>
</gene>
<evidence type="ECO:0000259" key="4">
    <source>
        <dbReference type="Pfam" id="PF00205"/>
    </source>
</evidence>
<dbReference type="PANTHER" id="PTHR18968">
    <property type="entry name" value="THIAMINE PYROPHOSPHATE ENZYMES"/>
    <property type="match status" value="1"/>
</dbReference>
<dbReference type="SUPFAM" id="SSF52518">
    <property type="entry name" value="Thiamin diphosphate-binding fold (THDP-binding)"/>
    <property type="match status" value="2"/>
</dbReference>
<evidence type="ECO:0000313" key="7">
    <source>
        <dbReference type="EMBL" id="AAZ60864.1"/>
    </source>
</evidence>
<dbReference type="AlphaFoldDB" id="Q471R9"/>
<dbReference type="CDD" id="cd07035">
    <property type="entry name" value="TPP_PYR_POX_like"/>
    <property type="match status" value="1"/>
</dbReference>
<keyword evidence="2 3" id="KW-0786">Thiamine pyrophosphate</keyword>
<evidence type="ECO:0000256" key="3">
    <source>
        <dbReference type="RuleBase" id="RU362132"/>
    </source>
</evidence>
<dbReference type="InterPro" id="IPR045229">
    <property type="entry name" value="TPP_enz"/>
</dbReference>
<dbReference type="GO" id="GO:0009099">
    <property type="term" value="P:L-valine biosynthetic process"/>
    <property type="evidence" value="ECO:0007669"/>
    <property type="project" value="TreeGrafter"/>
</dbReference>
<dbReference type="STRING" id="264198.Reut_A1497"/>
<dbReference type="eggNOG" id="COG0028">
    <property type="taxonomic scope" value="Bacteria"/>
</dbReference>
<dbReference type="GO" id="GO:0000287">
    <property type="term" value="F:magnesium ion binding"/>
    <property type="evidence" value="ECO:0007669"/>
    <property type="project" value="InterPro"/>
</dbReference>
<dbReference type="PROSITE" id="PS00187">
    <property type="entry name" value="TPP_ENZYMES"/>
    <property type="match status" value="1"/>
</dbReference>
<dbReference type="CDD" id="cd00568">
    <property type="entry name" value="TPP_enzymes"/>
    <property type="match status" value="1"/>
</dbReference>
<dbReference type="Gene3D" id="3.40.50.1220">
    <property type="entry name" value="TPP-binding domain"/>
    <property type="match status" value="1"/>
</dbReference>
<dbReference type="KEGG" id="reu:Reut_A1497"/>
<dbReference type="InterPro" id="IPR029035">
    <property type="entry name" value="DHS-like_NAD/FAD-binding_dom"/>
</dbReference>
<protein>
    <submittedName>
        <fullName evidence="7">Thiamine pyrophosphate enzyme, C-terminal TPP-binding:Thiamine pyrophosphate enzyme, central region:Thiamine pyrophosphate enzyme, N-terminal TPP binding region</fullName>
    </submittedName>
</protein>
<dbReference type="InterPro" id="IPR000399">
    <property type="entry name" value="TPP-bd_CS"/>
</dbReference>
<dbReference type="InterPro" id="IPR011766">
    <property type="entry name" value="TPP_enzyme_TPP-bd"/>
</dbReference>
<dbReference type="GO" id="GO:0009097">
    <property type="term" value="P:isoleucine biosynthetic process"/>
    <property type="evidence" value="ECO:0007669"/>
    <property type="project" value="TreeGrafter"/>
</dbReference>
<evidence type="ECO:0000256" key="1">
    <source>
        <dbReference type="ARBA" id="ARBA00007812"/>
    </source>
</evidence>
<dbReference type="EMBL" id="CP000090">
    <property type="protein sequence ID" value="AAZ60864.1"/>
    <property type="molecule type" value="Genomic_DNA"/>
</dbReference>
<reference evidence="7" key="1">
    <citation type="submission" date="2005-08" db="EMBL/GenBank/DDBJ databases">
        <title>Complete sequence of Chromosome1 of Ralstonia eutropha JMP134.</title>
        <authorList>
            <person name="Copeland A."/>
            <person name="Lucas S."/>
            <person name="Lapidus A."/>
            <person name="Barry K."/>
            <person name="Detter J.C."/>
            <person name="Glavina T."/>
            <person name="Hammon N."/>
            <person name="Israni S."/>
            <person name="Pitluck S."/>
            <person name="Goltsman E."/>
            <person name="Martinez M."/>
            <person name="Schmutz J."/>
            <person name="Larimer F."/>
            <person name="Land M."/>
            <person name="Lykidis A."/>
            <person name="Richardson P."/>
        </authorList>
    </citation>
    <scope>NUCLEOTIDE SEQUENCE</scope>
    <source>
        <strain evidence="7">JMP134</strain>
    </source>
</reference>
<proteinExistence type="inferred from homology"/>
<dbReference type="HOGENOM" id="CLU_013748_3_4_4"/>